<feature type="domain" description="Band 7" evidence="7">
    <location>
        <begin position="22"/>
        <end position="187"/>
    </location>
</feature>
<dbReference type="STRING" id="395965.Msil_0605"/>
<dbReference type="MEROPS" id="I87.001"/>
<dbReference type="InterPro" id="IPR010200">
    <property type="entry name" value="HflC"/>
</dbReference>
<keyword evidence="9" id="KW-1185">Reference proteome</keyword>
<dbReference type="KEGG" id="msl:Msil_0605"/>
<dbReference type="InterPro" id="IPR036013">
    <property type="entry name" value="Band_7/SPFH_dom_sf"/>
</dbReference>
<reference evidence="8 9" key="1">
    <citation type="journal article" date="2010" name="J. Bacteriol.">
        <title>Complete genome sequence of the aerobic facultative methanotroph Methylocella silvestris BL2.</title>
        <authorList>
            <person name="Chen Y."/>
            <person name="Crombie A."/>
            <person name="Rahman M.T."/>
            <person name="Dedysh S.N."/>
            <person name="Liesack W."/>
            <person name="Stott M.B."/>
            <person name="Alam M."/>
            <person name="Theisen A.R."/>
            <person name="Murrell J.C."/>
            <person name="Dunfield P.F."/>
        </authorList>
    </citation>
    <scope>NUCLEOTIDE SEQUENCE [LARGE SCALE GENOMIC DNA]</scope>
    <source>
        <strain evidence="9">DSM 15510 / CIP 108128 / LMG 27833 / NCIMB 13906 / BL2</strain>
    </source>
</reference>
<dbReference type="Pfam" id="PF01145">
    <property type="entry name" value="Band_7"/>
    <property type="match status" value="1"/>
</dbReference>
<evidence type="ECO:0000256" key="1">
    <source>
        <dbReference type="ARBA" id="ARBA00004167"/>
    </source>
</evidence>
<evidence type="ECO:0000256" key="4">
    <source>
        <dbReference type="ARBA" id="ARBA00022989"/>
    </source>
</evidence>
<comment type="function">
    <text evidence="6">HflC and HflK could regulate a protease.</text>
</comment>
<evidence type="ECO:0000256" key="5">
    <source>
        <dbReference type="ARBA" id="ARBA00023136"/>
    </source>
</evidence>
<dbReference type="SMART" id="SM00244">
    <property type="entry name" value="PHB"/>
    <property type="match status" value="1"/>
</dbReference>
<keyword evidence="3" id="KW-0812">Transmembrane</keyword>
<dbReference type="CDD" id="cd03405">
    <property type="entry name" value="SPFH_HflC"/>
    <property type="match status" value="1"/>
</dbReference>
<comment type="subcellular location">
    <subcellularLocation>
        <location evidence="1">Membrane</location>
        <topology evidence="1">Single-pass membrane protein</topology>
    </subcellularLocation>
</comment>
<dbReference type="Proteomes" id="UP000002257">
    <property type="component" value="Chromosome"/>
</dbReference>
<evidence type="ECO:0000313" key="8">
    <source>
        <dbReference type="EMBL" id="ACK49577.1"/>
    </source>
</evidence>
<dbReference type="RefSeq" id="WP_012589647.1">
    <property type="nucleotide sequence ID" value="NC_011666.1"/>
</dbReference>
<dbReference type="HOGENOM" id="CLU_059167_1_0_5"/>
<dbReference type="OrthoDB" id="9812991at2"/>
<evidence type="ECO:0000256" key="6">
    <source>
        <dbReference type="PIRNR" id="PIRNR005651"/>
    </source>
</evidence>
<sequence length="312" mass="34431">MRSVSALAIIAAAVILLVLATGSLFTVQQTQQALVLRFGEPVAGRGLVTQPGLHFKIPFIENVVYLDNRILDLEAPKQEVLASDNTRIEVDSFLRYRIVDPLKFYQTVGTIERANSQLGFVLNSAVRRVLGEANLTQIVRDDRASLMARIRDQVEAEGSRLGIVAVDVRIRRADLPRQISERVYSRMQTERAREAAEFRAQGSEQAQKIVAGADRNVVVLKGEAQRQADQTRGEGDAERNRIFAASFGKDPDFFAFFRSMQAYETGLQSGDTRMVISPKSEFFRFFGSPSGERAQAVAPVAKEPAPASASSP</sequence>
<keyword evidence="5" id="KW-0472">Membrane</keyword>
<evidence type="ECO:0000256" key="2">
    <source>
        <dbReference type="ARBA" id="ARBA00007862"/>
    </source>
</evidence>
<dbReference type="PANTHER" id="PTHR42911:SF1">
    <property type="entry name" value="MODULATOR OF FTSH PROTEASE HFLC"/>
    <property type="match status" value="1"/>
</dbReference>
<proteinExistence type="inferred from homology"/>
<protein>
    <recommendedName>
        <fullName evidence="6">Protein HflC</fullName>
    </recommendedName>
</protein>
<dbReference type="GO" id="GO:0016020">
    <property type="term" value="C:membrane"/>
    <property type="evidence" value="ECO:0007669"/>
    <property type="project" value="UniProtKB-SubCell"/>
</dbReference>
<evidence type="ECO:0000256" key="3">
    <source>
        <dbReference type="ARBA" id="ARBA00022692"/>
    </source>
</evidence>
<name>B8EN64_METSB</name>
<dbReference type="eggNOG" id="COG0330">
    <property type="taxonomic scope" value="Bacteria"/>
</dbReference>
<dbReference type="EMBL" id="CP001280">
    <property type="protein sequence ID" value="ACK49577.1"/>
    <property type="molecule type" value="Genomic_DNA"/>
</dbReference>
<comment type="similarity">
    <text evidence="2 6">Belongs to the band 7/mec-2 family. HflC subfamily.</text>
</comment>
<dbReference type="SUPFAM" id="SSF117892">
    <property type="entry name" value="Band 7/SPFH domain"/>
    <property type="match status" value="1"/>
</dbReference>
<dbReference type="AlphaFoldDB" id="B8EN64"/>
<dbReference type="PIRSF" id="PIRSF005651">
    <property type="entry name" value="HflC"/>
    <property type="match status" value="1"/>
</dbReference>
<organism evidence="8 9">
    <name type="scientific">Methylocella silvestris (strain DSM 15510 / CIP 108128 / LMG 27833 / NCIMB 13906 / BL2)</name>
    <dbReference type="NCBI Taxonomy" id="395965"/>
    <lineage>
        <taxon>Bacteria</taxon>
        <taxon>Pseudomonadati</taxon>
        <taxon>Pseudomonadota</taxon>
        <taxon>Alphaproteobacteria</taxon>
        <taxon>Hyphomicrobiales</taxon>
        <taxon>Beijerinckiaceae</taxon>
        <taxon>Methylocella</taxon>
    </lineage>
</organism>
<dbReference type="PANTHER" id="PTHR42911">
    <property type="entry name" value="MODULATOR OF FTSH PROTEASE HFLC"/>
    <property type="match status" value="1"/>
</dbReference>
<keyword evidence="4" id="KW-1133">Transmembrane helix</keyword>
<evidence type="ECO:0000313" key="9">
    <source>
        <dbReference type="Proteomes" id="UP000002257"/>
    </source>
</evidence>
<gene>
    <name evidence="8" type="ordered locus">Msil_0605</name>
</gene>
<accession>B8EN64</accession>
<dbReference type="InterPro" id="IPR001107">
    <property type="entry name" value="Band_7"/>
</dbReference>
<evidence type="ECO:0000259" key="7">
    <source>
        <dbReference type="SMART" id="SM00244"/>
    </source>
</evidence>
<dbReference type="Gene3D" id="3.30.479.30">
    <property type="entry name" value="Band 7 domain"/>
    <property type="match status" value="1"/>
</dbReference>